<keyword evidence="8" id="KW-1185">Reference proteome</keyword>
<keyword evidence="4 7" id="KW-0808">Transferase</keyword>
<dbReference type="PIRSF" id="PIRSF036525">
    <property type="entry name" value="CobF"/>
    <property type="match status" value="1"/>
</dbReference>
<dbReference type="NCBIfam" id="TIGR02434">
    <property type="entry name" value="CobF"/>
    <property type="match status" value="1"/>
</dbReference>
<dbReference type="CDD" id="cd11643">
    <property type="entry name" value="Precorrin-6A-synthase"/>
    <property type="match status" value="1"/>
</dbReference>
<feature type="domain" description="Tetrapyrrole methylase" evidence="6">
    <location>
        <begin position="9"/>
        <end position="231"/>
    </location>
</feature>
<evidence type="ECO:0000256" key="4">
    <source>
        <dbReference type="ARBA" id="ARBA00022679"/>
    </source>
</evidence>
<dbReference type="InterPro" id="IPR014776">
    <property type="entry name" value="4pyrrole_Mease_sub2"/>
</dbReference>
<evidence type="ECO:0000256" key="1">
    <source>
        <dbReference type="ARBA" id="ARBA00004953"/>
    </source>
</evidence>
<evidence type="ECO:0000256" key="3">
    <source>
        <dbReference type="ARBA" id="ARBA00022603"/>
    </source>
</evidence>
<dbReference type="Pfam" id="PF00590">
    <property type="entry name" value="TP_methylase"/>
    <property type="match status" value="1"/>
</dbReference>
<dbReference type="GO" id="GO:0032259">
    <property type="term" value="P:methylation"/>
    <property type="evidence" value="ECO:0007669"/>
    <property type="project" value="UniProtKB-KW"/>
</dbReference>
<dbReference type="Proteomes" id="UP000570517">
    <property type="component" value="Unassembled WGS sequence"/>
</dbReference>
<dbReference type="PANTHER" id="PTHR43467">
    <property type="entry name" value="COBALT-PRECORRIN-2 C(20)-METHYLTRANSFERASE"/>
    <property type="match status" value="1"/>
</dbReference>
<protein>
    <submittedName>
        <fullName evidence="7">Precorrin-6A synthase (Deacetylating)</fullName>
        <ecNumber evidence="7">2.1.1.152</ecNumber>
    </submittedName>
</protein>
<organism evidence="7 8">
    <name type="scientific">Mycolicibacterium hippocampi</name>
    <dbReference type="NCBI Taxonomy" id="659824"/>
    <lineage>
        <taxon>Bacteria</taxon>
        <taxon>Bacillati</taxon>
        <taxon>Actinomycetota</taxon>
        <taxon>Actinomycetes</taxon>
        <taxon>Mycobacteriales</taxon>
        <taxon>Mycobacteriaceae</taxon>
        <taxon>Mycolicibacterium</taxon>
    </lineage>
</organism>
<dbReference type="InterPro" id="IPR014777">
    <property type="entry name" value="4pyrrole_Mease_sub1"/>
</dbReference>
<dbReference type="GO" id="GO:0043819">
    <property type="term" value="F:precorrin-6A synthase (deacetylating) activity"/>
    <property type="evidence" value="ECO:0007669"/>
    <property type="project" value="UniProtKB-EC"/>
</dbReference>
<evidence type="ECO:0000313" key="8">
    <source>
        <dbReference type="Proteomes" id="UP000570517"/>
    </source>
</evidence>
<dbReference type="PANTHER" id="PTHR43467:SF1">
    <property type="entry name" value="PRECORRIN-6A SYNTHASE [DEACETYLATING]"/>
    <property type="match status" value="1"/>
</dbReference>
<name>A0A850PUC3_9MYCO</name>
<keyword evidence="3 7" id="KW-0489">Methyltransferase</keyword>
<dbReference type="Gene3D" id="3.40.1010.10">
    <property type="entry name" value="Cobalt-precorrin-4 Transmethylase, Domain 1"/>
    <property type="match status" value="1"/>
</dbReference>
<dbReference type="SUPFAM" id="SSF53790">
    <property type="entry name" value="Tetrapyrrole methylase"/>
    <property type="match status" value="1"/>
</dbReference>
<evidence type="ECO:0000313" key="7">
    <source>
        <dbReference type="EMBL" id="NVN51175.1"/>
    </source>
</evidence>
<reference evidence="7 8" key="1">
    <citation type="submission" date="2020-05" db="EMBL/GenBank/DDBJ databases">
        <title>Draft genome sequence of Mycobacterium hippocampi DL, isolated from European seabass, Dicentrarchus labrax, reared in fish farms.</title>
        <authorList>
            <person name="Stathopoulou P."/>
            <person name="Asimakis E."/>
            <person name="Tzokas K."/>
            <person name="Batargias C."/>
            <person name="Tsiamis G."/>
        </authorList>
    </citation>
    <scope>NUCLEOTIDE SEQUENCE [LARGE SCALE GENOMIC DNA]</scope>
    <source>
        <strain evidence="7 8">DL</strain>
    </source>
</reference>
<evidence type="ECO:0000256" key="2">
    <source>
        <dbReference type="ARBA" id="ARBA00022573"/>
    </source>
</evidence>
<dbReference type="Gene3D" id="3.30.950.10">
    <property type="entry name" value="Methyltransferase, Cobalt-precorrin-4 Transmethylase, Domain 2"/>
    <property type="match status" value="1"/>
</dbReference>
<dbReference type="GO" id="GO:0009236">
    <property type="term" value="P:cobalamin biosynthetic process"/>
    <property type="evidence" value="ECO:0007669"/>
    <property type="project" value="UniProtKB-KW"/>
</dbReference>
<evidence type="ECO:0000259" key="6">
    <source>
        <dbReference type="Pfam" id="PF00590"/>
    </source>
</evidence>
<comment type="pathway">
    <text evidence="1">Cofactor biosynthesis; adenosylcobalamin biosynthesis.</text>
</comment>
<dbReference type="AlphaFoldDB" id="A0A850PUC3"/>
<proteinExistence type="predicted"/>
<comment type="caution">
    <text evidence="7">The sequence shown here is derived from an EMBL/GenBank/DDBJ whole genome shotgun (WGS) entry which is preliminary data.</text>
</comment>
<keyword evidence="2" id="KW-0169">Cobalamin biosynthesis</keyword>
<gene>
    <name evidence="7" type="ORF">HLY00_1213</name>
</gene>
<sequence length="258" mass="27770">MPAQVKVRILGVGMGPQHVTPEVAEALRAADYVLAAEKTDDDPLLALRREIVRAHPGPDGPIEVVAVRDPERDRSPGLTSSGYEAAVTDWHAARAAEYAAHLTERGGTAAFLVWGDPSLYDSTIRIVEKVRDHLTLSSVGLDYDVLPGISAPQLLAARHRIVLHEVGRPVHVTTGRRLQEAVAAGLDNIVAMLNPPPERLDFTGLADWTIWWGANLGAAGERLVTGRLGDVVAAIGEARAAAEVQDGWVMDLFLVRKT</sequence>
<dbReference type="InterPro" id="IPR035996">
    <property type="entry name" value="4pyrrol_Methylase_sf"/>
</dbReference>
<dbReference type="RefSeq" id="WP_178359499.1">
    <property type="nucleotide sequence ID" value="NZ_JABFYL010000032.1"/>
</dbReference>
<keyword evidence="5" id="KW-0949">S-adenosyl-L-methionine</keyword>
<evidence type="ECO:0000256" key="5">
    <source>
        <dbReference type="ARBA" id="ARBA00022691"/>
    </source>
</evidence>
<dbReference type="EMBL" id="JABFYL010000032">
    <property type="protein sequence ID" value="NVN51175.1"/>
    <property type="molecule type" value="Genomic_DNA"/>
</dbReference>
<dbReference type="InterPro" id="IPR012797">
    <property type="entry name" value="CobF"/>
</dbReference>
<dbReference type="InterPro" id="IPR000878">
    <property type="entry name" value="4pyrrol_Mease"/>
</dbReference>
<dbReference type="EC" id="2.1.1.152" evidence="7"/>
<accession>A0A850PUC3</accession>